<evidence type="ECO:0000313" key="3">
    <source>
        <dbReference type="Proteomes" id="UP000886595"/>
    </source>
</evidence>
<keyword evidence="3" id="KW-1185">Reference proteome</keyword>
<dbReference type="OrthoDB" id="10458607at2759"/>
<dbReference type="AlphaFoldDB" id="A0A8X7QSM8"/>
<gene>
    <name evidence="2" type="ORF">Bca52824_057996</name>
</gene>
<keyword evidence="1" id="KW-0812">Transmembrane</keyword>
<dbReference type="EMBL" id="JAAMPC010000012">
    <property type="protein sequence ID" value="KAG2275441.1"/>
    <property type="molecule type" value="Genomic_DNA"/>
</dbReference>
<dbReference type="Proteomes" id="UP000886595">
    <property type="component" value="Unassembled WGS sequence"/>
</dbReference>
<comment type="caution">
    <text evidence="2">The sequence shown here is derived from an EMBL/GenBank/DDBJ whole genome shotgun (WGS) entry which is preliminary data.</text>
</comment>
<protein>
    <submittedName>
        <fullName evidence="2">Uncharacterized protein</fullName>
    </submittedName>
</protein>
<organism evidence="2 3">
    <name type="scientific">Brassica carinata</name>
    <name type="common">Ethiopian mustard</name>
    <name type="synonym">Abyssinian cabbage</name>
    <dbReference type="NCBI Taxonomy" id="52824"/>
    <lineage>
        <taxon>Eukaryota</taxon>
        <taxon>Viridiplantae</taxon>
        <taxon>Streptophyta</taxon>
        <taxon>Embryophyta</taxon>
        <taxon>Tracheophyta</taxon>
        <taxon>Spermatophyta</taxon>
        <taxon>Magnoliopsida</taxon>
        <taxon>eudicotyledons</taxon>
        <taxon>Gunneridae</taxon>
        <taxon>Pentapetalae</taxon>
        <taxon>rosids</taxon>
        <taxon>malvids</taxon>
        <taxon>Brassicales</taxon>
        <taxon>Brassicaceae</taxon>
        <taxon>Brassiceae</taxon>
        <taxon>Brassica</taxon>
    </lineage>
</organism>
<evidence type="ECO:0000313" key="2">
    <source>
        <dbReference type="EMBL" id="KAG2275441.1"/>
    </source>
</evidence>
<evidence type="ECO:0000256" key="1">
    <source>
        <dbReference type="SAM" id="Phobius"/>
    </source>
</evidence>
<reference evidence="2 3" key="1">
    <citation type="submission" date="2020-02" db="EMBL/GenBank/DDBJ databases">
        <authorList>
            <person name="Ma Q."/>
            <person name="Huang Y."/>
            <person name="Song X."/>
            <person name="Pei D."/>
        </authorList>
    </citation>
    <scope>NUCLEOTIDE SEQUENCE [LARGE SCALE GENOMIC DNA]</scope>
    <source>
        <strain evidence="2">Sxm20200214</strain>
        <tissue evidence="2">Leaf</tissue>
    </source>
</reference>
<keyword evidence="1" id="KW-0472">Membrane</keyword>
<name>A0A8X7QSM8_BRACI</name>
<feature type="transmembrane region" description="Helical" evidence="1">
    <location>
        <begin position="21"/>
        <end position="39"/>
    </location>
</feature>
<sequence>MQCFAVGSARKGSVFSSSSRFFLSLSLSANMFVVMWLGLHRGSAGLVLESQRGVEVESVSLLCPSSSFSARVCSSRGPVPVCQLDLTVVCLVKSSFPVGQSRSTSGSPIWRRVRPRICGFVILGPRFCGGAFGSGQPHGLHLGPARDCYSWSGAGCVCLFDFRCGGAALLGGSSSSIKTRLWLAYTEERFDDDGDEQSTLQIMADTAVRFEKAAAEKAVADKTNEVTFTGN</sequence>
<keyword evidence="1" id="KW-1133">Transmembrane helix</keyword>
<accession>A0A8X7QSM8</accession>
<proteinExistence type="predicted"/>